<keyword evidence="3" id="KW-1185">Reference proteome</keyword>
<feature type="transmembrane region" description="Helical" evidence="1">
    <location>
        <begin position="105"/>
        <end position="124"/>
    </location>
</feature>
<reference evidence="2" key="1">
    <citation type="journal article" date="2020" name="Int. J. Syst. Evol. Microbiol.">
        <title>Aquipluma nitroreducens gen. nov. sp. nov., a novel facultatively anaerobic bacterium isolated from a freshwater lake.</title>
        <authorList>
            <person name="Watanabe M."/>
            <person name="Kojima H."/>
            <person name="Fukui M."/>
        </authorList>
    </citation>
    <scope>NUCLEOTIDE SEQUENCE</scope>
    <source>
        <strain evidence="2">MeG22</strain>
    </source>
</reference>
<evidence type="ECO:0000256" key="1">
    <source>
        <dbReference type="SAM" id="Phobius"/>
    </source>
</evidence>
<proteinExistence type="predicted"/>
<organism evidence="2 3">
    <name type="scientific">Aquipluma nitroreducens</name>
    <dbReference type="NCBI Taxonomy" id="2010828"/>
    <lineage>
        <taxon>Bacteria</taxon>
        <taxon>Pseudomonadati</taxon>
        <taxon>Bacteroidota</taxon>
        <taxon>Bacteroidia</taxon>
        <taxon>Marinilabiliales</taxon>
        <taxon>Prolixibacteraceae</taxon>
        <taxon>Aquipluma</taxon>
    </lineage>
</organism>
<accession>A0A5K7S936</accession>
<feature type="transmembrane region" description="Helical" evidence="1">
    <location>
        <begin position="47"/>
        <end position="68"/>
    </location>
</feature>
<evidence type="ECO:0008006" key="4">
    <source>
        <dbReference type="Google" id="ProtNLM"/>
    </source>
</evidence>
<dbReference type="Proteomes" id="UP001193389">
    <property type="component" value="Chromosome"/>
</dbReference>
<evidence type="ECO:0000313" key="2">
    <source>
        <dbReference type="EMBL" id="BBE18073.1"/>
    </source>
</evidence>
<gene>
    <name evidence="2" type="ORF">AQPE_2233</name>
</gene>
<sequence length="135" mass="15822">MKYYLFDQSSMKRFIIQSTVLTIIVFILGAVVYSSFLQPYYSPILPISALLFYIVTNLVHAYLLKIAVKSGSRFTSQYMAVSFLKMFFYLIVAIVYAFLNREYAKIFLGNFLILYAVYTTFEVLQFSKFVRQKKI</sequence>
<name>A0A5K7S936_9BACT</name>
<keyword evidence="1" id="KW-0472">Membrane</keyword>
<protein>
    <recommendedName>
        <fullName evidence="4">ATP synthase protein I2</fullName>
    </recommendedName>
</protein>
<dbReference type="AlphaFoldDB" id="A0A5K7S936"/>
<keyword evidence="1" id="KW-0812">Transmembrane</keyword>
<keyword evidence="1" id="KW-1133">Transmembrane helix</keyword>
<evidence type="ECO:0000313" key="3">
    <source>
        <dbReference type="Proteomes" id="UP001193389"/>
    </source>
</evidence>
<feature type="transmembrane region" description="Helical" evidence="1">
    <location>
        <begin position="20"/>
        <end position="41"/>
    </location>
</feature>
<dbReference type="KEGG" id="anf:AQPE_2233"/>
<feature type="transmembrane region" description="Helical" evidence="1">
    <location>
        <begin position="80"/>
        <end position="99"/>
    </location>
</feature>
<dbReference type="EMBL" id="AP018694">
    <property type="protein sequence ID" value="BBE18073.1"/>
    <property type="molecule type" value="Genomic_DNA"/>
</dbReference>